<feature type="domain" description="Histidine kinase" evidence="7">
    <location>
        <begin position="144"/>
        <end position="364"/>
    </location>
</feature>
<keyword evidence="4" id="KW-0808">Transferase</keyword>
<dbReference type="CDD" id="cd00075">
    <property type="entry name" value="HATPase"/>
    <property type="match status" value="1"/>
</dbReference>
<keyword evidence="10" id="KW-1185">Reference proteome</keyword>
<dbReference type="SMART" id="SM00448">
    <property type="entry name" value="REC"/>
    <property type="match status" value="1"/>
</dbReference>
<evidence type="ECO:0000313" key="10">
    <source>
        <dbReference type="Proteomes" id="UP000642094"/>
    </source>
</evidence>
<proteinExistence type="predicted"/>
<dbReference type="PANTHER" id="PTHR43547:SF2">
    <property type="entry name" value="HYBRID SIGNAL TRANSDUCTION HISTIDINE KINASE C"/>
    <property type="match status" value="1"/>
</dbReference>
<evidence type="ECO:0000256" key="1">
    <source>
        <dbReference type="ARBA" id="ARBA00000085"/>
    </source>
</evidence>
<dbReference type="EC" id="2.7.13.3" evidence="2"/>
<dbReference type="Gene3D" id="3.40.50.2300">
    <property type="match status" value="1"/>
</dbReference>
<feature type="domain" description="Response regulatory" evidence="8">
    <location>
        <begin position="6"/>
        <end position="122"/>
    </location>
</feature>
<evidence type="ECO:0000259" key="8">
    <source>
        <dbReference type="PROSITE" id="PS50110"/>
    </source>
</evidence>
<dbReference type="Pfam" id="PF02518">
    <property type="entry name" value="HATPase_c"/>
    <property type="match status" value="1"/>
</dbReference>
<dbReference type="EMBL" id="JACJQB010000001">
    <property type="protein sequence ID" value="MBD2186622.1"/>
    <property type="molecule type" value="Genomic_DNA"/>
</dbReference>
<evidence type="ECO:0000256" key="2">
    <source>
        <dbReference type="ARBA" id="ARBA00012438"/>
    </source>
</evidence>
<name>A0ABR7ZS41_9CYAN</name>
<dbReference type="PROSITE" id="PS50109">
    <property type="entry name" value="HIS_KIN"/>
    <property type="match status" value="1"/>
</dbReference>
<feature type="modified residue" description="4-aspartylphosphate" evidence="6">
    <location>
        <position position="55"/>
    </location>
</feature>
<dbReference type="SUPFAM" id="SSF47384">
    <property type="entry name" value="Homodimeric domain of signal transducing histidine kinase"/>
    <property type="match status" value="1"/>
</dbReference>
<dbReference type="Gene3D" id="1.10.287.130">
    <property type="match status" value="1"/>
</dbReference>
<dbReference type="CDD" id="cd00082">
    <property type="entry name" value="HisKA"/>
    <property type="match status" value="1"/>
</dbReference>
<evidence type="ECO:0000259" key="7">
    <source>
        <dbReference type="PROSITE" id="PS50109"/>
    </source>
</evidence>
<dbReference type="InterPro" id="IPR004358">
    <property type="entry name" value="Sig_transdc_His_kin-like_C"/>
</dbReference>
<protein>
    <recommendedName>
        <fullName evidence="2">histidine kinase</fullName>
        <ecNumber evidence="2">2.7.13.3</ecNumber>
    </recommendedName>
</protein>
<evidence type="ECO:0000313" key="9">
    <source>
        <dbReference type="EMBL" id="MBD2186622.1"/>
    </source>
</evidence>
<dbReference type="Pfam" id="PF00512">
    <property type="entry name" value="HisKA"/>
    <property type="match status" value="1"/>
</dbReference>
<dbReference type="InterPro" id="IPR003594">
    <property type="entry name" value="HATPase_dom"/>
</dbReference>
<dbReference type="PRINTS" id="PR00344">
    <property type="entry name" value="BCTRLSENSOR"/>
</dbReference>
<dbReference type="InterPro" id="IPR005467">
    <property type="entry name" value="His_kinase_dom"/>
</dbReference>
<dbReference type="PANTHER" id="PTHR43547">
    <property type="entry name" value="TWO-COMPONENT HISTIDINE KINASE"/>
    <property type="match status" value="1"/>
</dbReference>
<dbReference type="SMART" id="SM00387">
    <property type="entry name" value="HATPase_c"/>
    <property type="match status" value="1"/>
</dbReference>
<dbReference type="InterPro" id="IPR011006">
    <property type="entry name" value="CheY-like_superfamily"/>
</dbReference>
<keyword evidence="4" id="KW-0418">Kinase</keyword>
<evidence type="ECO:0000256" key="6">
    <source>
        <dbReference type="PROSITE-ProRule" id="PRU00169"/>
    </source>
</evidence>
<dbReference type="SUPFAM" id="SSF55874">
    <property type="entry name" value="ATPase domain of HSP90 chaperone/DNA topoisomerase II/histidine kinase"/>
    <property type="match status" value="1"/>
</dbReference>
<evidence type="ECO:0000256" key="4">
    <source>
        <dbReference type="ARBA" id="ARBA00022777"/>
    </source>
</evidence>
<dbReference type="Proteomes" id="UP000642094">
    <property type="component" value="Unassembled WGS sequence"/>
</dbReference>
<comment type="caution">
    <text evidence="9">The sequence shown here is derived from an EMBL/GenBank/DDBJ whole genome shotgun (WGS) entry which is preliminary data.</text>
</comment>
<evidence type="ECO:0000256" key="5">
    <source>
        <dbReference type="ARBA" id="ARBA00023012"/>
    </source>
</evidence>
<evidence type="ECO:0000256" key="3">
    <source>
        <dbReference type="ARBA" id="ARBA00022553"/>
    </source>
</evidence>
<dbReference type="InterPro" id="IPR036097">
    <property type="entry name" value="HisK_dim/P_sf"/>
</dbReference>
<dbReference type="Pfam" id="PF00072">
    <property type="entry name" value="Response_reg"/>
    <property type="match status" value="1"/>
</dbReference>
<dbReference type="RefSeq" id="WP_190401512.1">
    <property type="nucleotide sequence ID" value="NZ_JACJQB010000001.1"/>
</dbReference>
<sequence>MGNKQVILVIDDEPANFDVVEILLFKEGYELHHRNSGETAIAALETINPDLVLLDVMMPDMDGIEVCQHLKNDQRWQHIPIIIITALSDKEDLARCLDAGADDFISKPINSLELRARVRSMLRIKSQYERIQNTMLLREEMMQTIVHDLRNPLIGILLGCESLKGLEMPDRARKRINQINNTIDQMRLLINDILTIGRIEANRLVLNLTKIDIVDLTQSVINDFEIIATSKQIQLLSKLPTEPTFIYGDLNLMRRVLDNLVDNAIKFSPQHSSITLTIEKLPENPARQNLIKIQIIDQGVGISPEQKQVIFEKYEVGNIILGISQIGLGLSFCKMAIEAHQGEISVTNNQPNGAIFTVLLGSDDPK</sequence>
<dbReference type="Gene3D" id="3.30.565.10">
    <property type="entry name" value="Histidine kinase-like ATPase, C-terminal domain"/>
    <property type="match status" value="1"/>
</dbReference>
<gene>
    <name evidence="9" type="ORF">H6F41_00515</name>
</gene>
<organism evidence="9 10">
    <name type="scientific">Pseudanabaena mucicola FACHB-723</name>
    <dbReference type="NCBI Taxonomy" id="2692860"/>
    <lineage>
        <taxon>Bacteria</taxon>
        <taxon>Bacillati</taxon>
        <taxon>Cyanobacteriota</taxon>
        <taxon>Cyanophyceae</taxon>
        <taxon>Pseudanabaenales</taxon>
        <taxon>Pseudanabaenaceae</taxon>
        <taxon>Pseudanabaena</taxon>
    </lineage>
</organism>
<comment type="catalytic activity">
    <reaction evidence="1">
        <text>ATP + protein L-histidine = ADP + protein N-phospho-L-histidine.</text>
        <dbReference type="EC" id="2.7.13.3"/>
    </reaction>
</comment>
<dbReference type="PROSITE" id="PS50110">
    <property type="entry name" value="RESPONSE_REGULATORY"/>
    <property type="match status" value="1"/>
</dbReference>
<dbReference type="SMART" id="SM00388">
    <property type="entry name" value="HisKA"/>
    <property type="match status" value="1"/>
</dbReference>
<dbReference type="InterPro" id="IPR036890">
    <property type="entry name" value="HATPase_C_sf"/>
</dbReference>
<keyword evidence="5" id="KW-0902">Two-component regulatory system</keyword>
<reference evidence="9 10" key="1">
    <citation type="journal article" date="2020" name="ISME J.">
        <title>Comparative genomics reveals insights into cyanobacterial evolution and habitat adaptation.</title>
        <authorList>
            <person name="Chen M.Y."/>
            <person name="Teng W.K."/>
            <person name="Zhao L."/>
            <person name="Hu C.X."/>
            <person name="Zhou Y.K."/>
            <person name="Han B.P."/>
            <person name="Song L.R."/>
            <person name="Shu W.S."/>
        </authorList>
    </citation>
    <scope>NUCLEOTIDE SEQUENCE [LARGE SCALE GENOMIC DNA]</scope>
    <source>
        <strain evidence="9 10">FACHB-723</strain>
    </source>
</reference>
<dbReference type="InterPro" id="IPR001789">
    <property type="entry name" value="Sig_transdc_resp-reg_receiver"/>
</dbReference>
<keyword evidence="3 6" id="KW-0597">Phosphoprotein</keyword>
<dbReference type="SUPFAM" id="SSF52172">
    <property type="entry name" value="CheY-like"/>
    <property type="match status" value="1"/>
</dbReference>
<accession>A0ABR7ZS41</accession>
<dbReference type="InterPro" id="IPR003661">
    <property type="entry name" value="HisK_dim/P_dom"/>
</dbReference>